<accession>A0A6L8W593</accession>
<reference evidence="1 2" key="1">
    <citation type="submission" date="2019-12" db="EMBL/GenBank/DDBJ databases">
        <title>Snethiella sp. nov. sp. isolated from sea sand.</title>
        <authorList>
            <person name="Kim J."/>
            <person name="Jeong S.E."/>
            <person name="Jung H.S."/>
            <person name="Jeon C.O."/>
        </authorList>
    </citation>
    <scope>NUCLEOTIDE SEQUENCE [LARGE SCALE GENOMIC DNA]</scope>
    <source>
        <strain evidence="1 2">DP05</strain>
    </source>
</reference>
<evidence type="ECO:0000313" key="2">
    <source>
        <dbReference type="Proteomes" id="UP000476030"/>
    </source>
</evidence>
<dbReference type="RefSeq" id="WP_161314078.1">
    <property type="nucleotide sequence ID" value="NZ_WTUW01000001.1"/>
</dbReference>
<organism evidence="1 2">
    <name type="scientific">Sneathiella litorea</name>
    <dbReference type="NCBI Taxonomy" id="2606216"/>
    <lineage>
        <taxon>Bacteria</taxon>
        <taxon>Pseudomonadati</taxon>
        <taxon>Pseudomonadota</taxon>
        <taxon>Alphaproteobacteria</taxon>
        <taxon>Sneathiellales</taxon>
        <taxon>Sneathiellaceae</taxon>
        <taxon>Sneathiella</taxon>
    </lineage>
</organism>
<dbReference type="Pfam" id="PF13384">
    <property type="entry name" value="HTH_23"/>
    <property type="match status" value="1"/>
</dbReference>
<dbReference type="AlphaFoldDB" id="A0A6L8W593"/>
<dbReference type="Proteomes" id="UP000476030">
    <property type="component" value="Unassembled WGS sequence"/>
</dbReference>
<proteinExistence type="predicted"/>
<dbReference type="SUPFAM" id="SSF46689">
    <property type="entry name" value="Homeodomain-like"/>
    <property type="match status" value="1"/>
</dbReference>
<gene>
    <name evidence="1" type="ORF">GQE98_03150</name>
</gene>
<keyword evidence="2" id="KW-1185">Reference proteome</keyword>
<name>A0A6L8W593_9PROT</name>
<comment type="caution">
    <text evidence="1">The sequence shown here is derived from an EMBL/GenBank/DDBJ whole genome shotgun (WGS) entry which is preliminary data.</text>
</comment>
<dbReference type="Gene3D" id="1.10.10.60">
    <property type="entry name" value="Homeodomain-like"/>
    <property type="match status" value="1"/>
</dbReference>
<protein>
    <submittedName>
        <fullName evidence="1">Transposase</fullName>
    </submittedName>
</protein>
<dbReference type="EMBL" id="WTUW01000001">
    <property type="protein sequence ID" value="MZR29624.1"/>
    <property type="molecule type" value="Genomic_DNA"/>
</dbReference>
<dbReference type="InterPro" id="IPR009057">
    <property type="entry name" value="Homeodomain-like_sf"/>
</dbReference>
<evidence type="ECO:0000313" key="1">
    <source>
        <dbReference type="EMBL" id="MZR29624.1"/>
    </source>
</evidence>
<sequence>MTPEIAVNNSVEELGREEKKSLFVHMRATGKSYSQIADKLGVSKSALSNWNAELEEEVASARAIELDALHEEFFMSKERRINLLGEQLKRINAELFDRKMEDIPTDKLFTLHMQYAMALKEEFIETRPLPENEIQELKKLKS</sequence>